<dbReference type="RefSeq" id="XP_018075737.1">
    <property type="nucleotide sequence ID" value="XM_018212867.1"/>
</dbReference>
<organism evidence="4 5">
    <name type="scientific">Mollisia scopiformis</name>
    <name type="common">Conifer needle endophyte fungus</name>
    <name type="synonym">Phialocephala scopiformis</name>
    <dbReference type="NCBI Taxonomy" id="149040"/>
    <lineage>
        <taxon>Eukaryota</taxon>
        <taxon>Fungi</taxon>
        <taxon>Dikarya</taxon>
        <taxon>Ascomycota</taxon>
        <taxon>Pezizomycotina</taxon>
        <taxon>Leotiomycetes</taxon>
        <taxon>Helotiales</taxon>
        <taxon>Mollisiaceae</taxon>
        <taxon>Mollisia</taxon>
    </lineage>
</organism>
<name>A0A194XNS2_MOLSC</name>
<feature type="compositionally biased region" description="Polar residues" evidence="2">
    <location>
        <begin position="29"/>
        <end position="47"/>
    </location>
</feature>
<dbReference type="Proteomes" id="UP000070700">
    <property type="component" value="Unassembled WGS sequence"/>
</dbReference>
<gene>
    <name evidence="4" type="ORF">LY89DRAFT_665814</name>
</gene>
<dbReference type="Gene3D" id="4.10.60.10">
    <property type="entry name" value="Zinc finger, CCHC-type"/>
    <property type="match status" value="1"/>
</dbReference>
<evidence type="ECO:0000256" key="2">
    <source>
        <dbReference type="SAM" id="MobiDB-lite"/>
    </source>
</evidence>
<reference evidence="4 5" key="1">
    <citation type="submission" date="2015-10" db="EMBL/GenBank/DDBJ databases">
        <title>Full genome of DAOMC 229536 Phialocephala scopiformis, a fungal endophyte of spruce producing the potent anti-insectan compound rugulosin.</title>
        <authorList>
            <consortium name="DOE Joint Genome Institute"/>
            <person name="Walker A.K."/>
            <person name="Frasz S.L."/>
            <person name="Seifert K.A."/>
            <person name="Miller J.D."/>
            <person name="Mondo S.J."/>
            <person name="Labutti K."/>
            <person name="Lipzen A."/>
            <person name="Dockter R."/>
            <person name="Kennedy M."/>
            <person name="Grigoriev I.V."/>
            <person name="Spatafora J.W."/>
        </authorList>
    </citation>
    <scope>NUCLEOTIDE SEQUENCE [LARGE SCALE GENOMIC DNA]</scope>
    <source>
        <strain evidence="4 5">CBS 120377</strain>
    </source>
</reference>
<keyword evidence="5" id="KW-1185">Reference proteome</keyword>
<accession>A0A194XNS2</accession>
<dbReference type="KEGG" id="psco:LY89DRAFT_665814"/>
<dbReference type="SUPFAM" id="SSF57756">
    <property type="entry name" value="Retrovirus zinc finger-like domains"/>
    <property type="match status" value="1"/>
</dbReference>
<keyword evidence="1" id="KW-0479">Metal-binding</keyword>
<dbReference type="PROSITE" id="PS50158">
    <property type="entry name" value="ZF_CCHC"/>
    <property type="match status" value="1"/>
</dbReference>
<dbReference type="OrthoDB" id="3531436at2759"/>
<dbReference type="AlphaFoldDB" id="A0A194XNS2"/>
<evidence type="ECO:0000313" key="4">
    <source>
        <dbReference type="EMBL" id="KUJ21382.1"/>
    </source>
</evidence>
<feature type="compositionally biased region" description="Basic and acidic residues" evidence="2">
    <location>
        <begin position="110"/>
        <end position="141"/>
    </location>
</feature>
<evidence type="ECO:0000259" key="3">
    <source>
        <dbReference type="PROSITE" id="PS50158"/>
    </source>
</evidence>
<dbReference type="InterPro" id="IPR036875">
    <property type="entry name" value="Znf_CCHC_sf"/>
</dbReference>
<dbReference type="SMART" id="SM00343">
    <property type="entry name" value="ZnF_C2HC"/>
    <property type="match status" value="2"/>
</dbReference>
<feature type="domain" description="CCHC-type" evidence="3">
    <location>
        <begin position="212"/>
        <end position="225"/>
    </location>
</feature>
<dbReference type="GeneID" id="28822593"/>
<proteinExistence type="predicted"/>
<dbReference type="EMBL" id="KQ947408">
    <property type="protein sequence ID" value="KUJ21382.1"/>
    <property type="molecule type" value="Genomic_DNA"/>
</dbReference>
<dbReference type="InParanoid" id="A0A194XNS2"/>
<feature type="region of interest" description="Disordered" evidence="2">
    <location>
        <begin position="1"/>
        <end position="176"/>
    </location>
</feature>
<sequence>MQTPTTQEQLRHALEFGSPSPDSTLDLGNDTSLPLRTMKNTDLSFKPSTAMDLEPDSPMSRFLAAPTPLSPNTPTKPKAMRAQENAGPLSFSVRQAERVGRLQSPSVTPKRKELLVKDSIQDPRGGKRPKVEGAGWERDHWSPPSSRSGTPATRELFPDHRKEKRRGFKNDSRSRFVTTEKEQGVGDLVGNEYPTVLSGRSPDIPDGPDTLCYNCGKKGHWFIDCMVGCGRCGEDGHKTYHCDFSGKEKKVKLEEIKEDGVKKAF</sequence>
<evidence type="ECO:0000313" key="5">
    <source>
        <dbReference type="Proteomes" id="UP000070700"/>
    </source>
</evidence>
<dbReference type="GO" id="GO:0008270">
    <property type="term" value="F:zinc ion binding"/>
    <property type="evidence" value="ECO:0007669"/>
    <property type="project" value="UniProtKB-KW"/>
</dbReference>
<keyword evidence="1" id="KW-0862">Zinc</keyword>
<keyword evidence="1" id="KW-0863">Zinc-finger</keyword>
<dbReference type="GO" id="GO:0003676">
    <property type="term" value="F:nucleic acid binding"/>
    <property type="evidence" value="ECO:0007669"/>
    <property type="project" value="InterPro"/>
</dbReference>
<protein>
    <recommendedName>
        <fullName evidence="3">CCHC-type domain-containing protein</fullName>
    </recommendedName>
</protein>
<evidence type="ECO:0000256" key="1">
    <source>
        <dbReference type="PROSITE-ProRule" id="PRU00047"/>
    </source>
</evidence>
<dbReference type="InterPro" id="IPR001878">
    <property type="entry name" value="Znf_CCHC"/>
</dbReference>